<accession>B8D145</accession>
<evidence type="ECO:0000256" key="2">
    <source>
        <dbReference type="ARBA" id="ARBA00022452"/>
    </source>
</evidence>
<keyword evidence="3" id="KW-0812">Transmembrane</keyword>
<dbReference type="Gene3D" id="1.20.1600.10">
    <property type="entry name" value="Outer membrane efflux proteins (OEP)"/>
    <property type="match status" value="1"/>
</dbReference>
<keyword evidence="7" id="KW-1185">Reference proteome</keyword>
<dbReference type="HOGENOM" id="CLU_1249192_0_0_9"/>
<proteinExistence type="predicted"/>
<evidence type="ECO:0000256" key="1">
    <source>
        <dbReference type="ARBA" id="ARBA00004442"/>
    </source>
</evidence>
<dbReference type="InterPro" id="IPR051906">
    <property type="entry name" value="TolC-like"/>
</dbReference>
<evidence type="ECO:0000256" key="5">
    <source>
        <dbReference type="ARBA" id="ARBA00023237"/>
    </source>
</evidence>
<evidence type="ECO:0000313" key="7">
    <source>
        <dbReference type="Proteomes" id="UP000000719"/>
    </source>
</evidence>
<evidence type="ECO:0000256" key="4">
    <source>
        <dbReference type="ARBA" id="ARBA00023136"/>
    </source>
</evidence>
<dbReference type="STRING" id="373903.Hore_02530"/>
<dbReference type="SUPFAM" id="SSF56954">
    <property type="entry name" value="Outer membrane efflux proteins (OEP)"/>
    <property type="match status" value="1"/>
</dbReference>
<dbReference type="PANTHER" id="PTHR30026:SF20">
    <property type="entry name" value="OUTER MEMBRANE PROTEIN TOLC"/>
    <property type="match status" value="1"/>
</dbReference>
<dbReference type="GO" id="GO:0009279">
    <property type="term" value="C:cell outer membrane"/>
    <property type="evidence" value="ECO:0007669"/>
    <property type="project" value="UniProtKB-SubCell"/>
</dbReference>
<dbReference type="eggNOG" id="COG1538">
    <property type="taxonomic scope" value="Bacteria"/>
</dbReference>
<keyword evidence="2" id="KW-1134">Transmembrane beta strand</keyword>
<name>B8D145_HALOH</name>
<sequence length="221" mass="25843">MKFSKRLEINIKDDIILNIPDEQKLEEINLSWEEVWNRAVASDTNIEVIKKNIEQQEYLAEGLSGMELPTVNLYGKVFWDKEEFPSDYQIGLNLSYNFNTYNNKSKGLEITGIENGIQSLKEELKNRRNGLKLESIDLIENQKTIKKQIGYSREAIELTRQKLEIAEIRYKTGVATLSELLNYQIELRERKSAYITELTNYYKNLYSIKLLIGEFPEGEDM</sequence>
<dbReference type="GO" id="GO:0015288">
    <property type="term" value="F:porin activity"/>
    <property type="evidence" value="ECO:0007669"/>
    <property type="project" value="TreeGrafter"/>
</dbReference>
<comment type="subcellular location">
    <subcellularLocation>
        <location evidence="1">Cell outer membrane</location>
    </subcellularLocation>
</comment>
<evidence type="ECO:0000313" key="6">
    <source>
        <dbReference type="EMBL" id="ACL69014.1"/>
    </source>
</evidence>
<keyword evidence="5" id="KW-0998">Cell outer membrane</keyword>
<dbReference type="GO" id="GO:0015562">
    <property type="term" value="F:efflux transmembrane transporter activity"/>
    <property type="evidence" value="ECO:0007669"/>
    <property type="project" value="InterPro"/>
</dbReference>
<dbReference type="RefSeq" id="WP_012635202.1">
    <property type="nucleotide sequence ID" value="NC_011899.1"/>
</dbReference>
<gene>
    <name evidence="6" type="ordered locus">Hore_02530</name>
</gene>
<dbReference type="AlphaFoldDB" id="B8D145"/>
<keyword evidence="4" id="KW-0472">Membrane</keyword>
<dbReference type="GO" id="GO:1990281">
    <property type="term" value="C:efflux pump complex"/>
    <property type="evidence" value="ECO:0007669"/>
    <property type="project" value="TreeGrafter"/>
</dbReference>
<reference evidence="6 7" key="1">
    <citation type="journal article" date="2009" name="PLoS ONE">
        <title>Genome analysis of the anaerobic thermohalophilic bacterium Halothermothrix orenii.</title>
        <authorList>
            <person name="Mavromatis K."/>
            <person name="Ivanova N."/>
            <person name="Anderson I."/>
            <person name="Lykidis A."/>
            <person name="Hooper S.D."/>
            <person name="Sun H."/>
            <person name="Kunin V."/>
            <person name="Lapidus A."/>
            <person name="Hugenholtz P."/>
            <person name="Patel B."/>
            <person name="Kyrpides N.C."/>
        </authorList>
    </citation>
    <scope>NUCLEOTIDE SEQUENCE [LARGE SCALE GENOMIC DNA]</scope>
    <source>
        <strain evidence="7">H 168 / OCM 544 / DSM 9562</strain>
    </source>
</reference>
<evidence type="ECO:0000256" key="3">
    <source>
        <dbReference type="ARBA" id="ARBA00022692"/>
    </source>
</evidence>
<dbReference type="KEGG" id="hor:Hore_02530"/>
<dbReference type="EMBL" id="CP001098">
    <property type="protein sequence ID" value="ACL69014.1"/>
    <property type="molecule type" value="Genomic_DNA"/>
</dbReference>
<dbReference type="Proteomes" id="UP000000719">
    <property type="component" value="Chromosome"/>
</dbReference>
<protein>
    <submittedName>
        <fullName evidence="6">Outer membrane efflux protein</fullName>
    </submittedName>
</protein>
<dbReference type="PANTHER" id="PTHR30026">
    <property type="entry name" value="OUTER MEMBRANE PROTEIN TOLC"/>
    <property type="match status" value="1"/>
</dbReference>
<organism evidence="6 7">
    <name type="scientific">Halothermothrix orenii (strain H 168 / OCM 544 / DSM 9562)</name>
    <dbReference type="NCBI Taxonomy" id="373903"/>
    <lineage>
        <taxon>Bacteria</taxon>
        <taxon>Bacillati</taxon>
        <taxon>Bacillota</taxon>
        <taxon>Clostridia</taxon>
        <taxon>Halanaerobiales</taxon>
        <taxon>Halothermotrichaceae</taxon>
        <taxon>Halothermothrix</taxon>
    </lineage>
</organism>